<gene>
    <name evidence="1" type="ORF">LCGC14_1666180</name>
</gene>
<name>A0A0F9KSI9_9ZZZZ</name>
<reference evidence="1" key="1">
    <citation type="journal article" date="2015" name="Nature">
        <title>Complex archaea that bridge the gap between prokaryotes and eukaryotes.</title>
        <authorList>
            <person name="Spang A."/>
            <person name="Saw J.H."/>
            <person name="Jorgensen S.L."/>
            <person name="Zaremba-Niedzwiedzka K."/>
            <person name="Martijn J."/>
            <person name="Lind A.E."/>
            <person name="van Eijk R."/>
            <person name="Schleper C."/>
            <person name="Guy L."/>
            <person name="Ettema T.J."/>
        </authorList>
    </citation>
    <scope>NUCLEOTIDE SEQUENCE</scope>
</reference>
<organism evidence="1">
    <name type="scientific">marine sediment metagenome</name>
    <dbReference type="NCBI Taxonomy" id="412755"/>
    <lineage>
        <taxon>unclassified sequences</taxon>
        <taxon>metagenomes</taxon>
        <taxon>ecological metagenomes</taxon>
    </lineage>
</organism>
<dbReference type="EMBL" id="LAZR01014233">
    <property type="protein sequence ID" value="KKM18390.1"/>
    <property type="molecule type" value="Genomic_DNA"/>
</dbReference>
<sequence length="116" mass="13716">MVICRGKKFGHNYVAGICTECDGSQSHIPDAKKMVDKKSFFDRMVELKKQKFQHTRHQQDAIETAEMFDDMKSKGIYLRLFKAHDREKLLKCREWVNEKGQKNKGRLFVAVYKKFL</sequence>
<comment type="caution">
    <text evidence="1">The sequence shown here is derived from an EMBL/GenBank/DDBJ whole genome shotgun (WGS) entry which is preliminary data.</text>
</comment>
<proteinExistence type="predicted"/>
<accession>A0A0F9KSI9</accession>
<dbReference type="AlphaFoldDB" id="A0A0F9KSI9"/>
<evidence type="ECO:0000313" key="1">
    <source>
        <dbReference type="EMBL" id="KKM18390.1"/>
    </source>
</evidence>
<protein>
    <submittedName>
        <fullName evidence="1">Uncharacterized protein</fullName>
    </submittedName>
</protein>